<proteinExistence type="predicted"/>
<reference evidence="2 3" key="1">
    <citation type="journal article" date="2014" name="Genome Biol. Evol.">
        <title>The genome of the myxosporean Thelohanellus kitauei shows adaptations to nutrient acquisition within its fish host.</title>
        <authorList>
            <person name="Yang Y."/>
            <person name="Xiong J."/>
            <person name="Zhou Z."/>
            <person name="Huo F."/>
            <person name="Miao W."/>
            <person name="Ran C."/>
            <person name="Liu Y."/>
            <person name="Zhang J."/>
            <person name="Feng J."/>
            <person name="Wang M."/>
            <person name="Wang M."/>
            <person name="Wang L."/>
            <person name="Yao B."/>
        </authorList>
    </citation>
    <scope>NUCLEOTIDE SEQUENCE [LARGE SCALE GENOMIC DNA]</scope>
    <source>
        <strain evidence="2">Wuqing</strain>
    </source>
</reference>
<dbReference type="Proteomes" id="UP000031668">
    <property type="component" value="Unassembled WGS sequence"/>
</dbReference>
<evidence type="ECO:0000256" key="1">
    <source>
        <dbReference type="SAM" id="MobiDB-lite"/>
    </source>
</evidence>
<dbReference type="AlphaFoldDB" id="A0A0C2MPX2"/>
<feature type="region of interest" description="Disordered" evidence="1">
    <location>
        <begin position="119"/>
        <end position="140"/>
    </location>
</feature>
<organism evidence="2 3">
    <name type="scientific">Thelohanellus kitauei</name>
    <name type="common">Myxosporean</name>
    <dbReference type="NCBI Taxonomy" id="669202"/>
    <lineage>
        <taxon>Eukaryota</taxon>
        <taxon>Metazoa</taxon>
        <taxon>Cnidaria</taxon>
        <taxon>Myxozoa</taxon>
        <taxon>Myxosporea</taxon>
        <taxon>Bivalvulida</taxon>
        <taxon>Platysporina</taxon>
        <taxon>Myxobolidae</taxon>
        <taxon>Thelohanellus</taxon>
    </lineage>
</organism>
<feature type="compositionally biased region" description="Low complexity" evidence="1">
    <location>
        <begin position="127"/>
        <end position="136"/>
    </location>
</feature>
<name>A0A0C2MPX2_THEKT</name>
<sequence length="145" mass="15547">MSEMNSLLIRNFHLSGGGSIQGDLRYYGPTLNPSIREVVCDIIVLTSNLYIRKPISPHRASGVPLDFKLRLNESDFGFAFLAAACLNRSEVPTKLAALGYTASVSLCLKAAKTNAGTLARANNQGGSPSSLNSSRSSRFKDVLVV</sequence>
<evidence type="ECO:0000313" key="3">
    <source>
        <dbReference type="Proteomes" id="UP000031668"/>
    </source>
</evidence>
<protein>
    <submittedName>
        <fullName evidence="2">Uncharacterized protein</fullName>
    </submittedName>
</protein>
<keyword evidence="3" id="KW-1185">Reference proteome</keyword>
<dbReference type="EMBL" id="JWZT01003537">
    <property type="protein sequence ID" value="KII66395.1"/>
    <property type="molecule type" value="Genomic_DNA"/>
</dbReference>
<gene>
    <name evidence="2" type="ORF">RF11_07388</name>
</gene>
<accession>A0A0C2MPX2</accession>
<evidence type="ECO:0000313" key="2">
    <source>
        <dbReference type="EMBL" id="KII66395.1"/>
    </source>
</evidence>
<comment type="caution">
    <text evidence="2">The sequence shown here is derived from an EMBL/GenBank/DDBJ whole genome shotgun (WGS) entry which is preliminary data.</text>
</comment>